<dbReference type="AlphaFoldDB" id="A0A655A7C7"/>
<dbReference type="EMBL" id="CNFT01000600">
    <property type="protein sequence ID" value="CKR99413.1"/>
    <property type="molecule type" value="Genomic_DNA"/>
</dbReference>
<reference evidence="4 5" key="2">
    <citation type="submission" date="2015-03" db="EMBL/GenBank/DDBJ databases">
        <authorList>
            <consortium name="Pathogen Informatics"/>
        </authorList>
    </citation>
    <scope>NUCLEOTIDE SEQUENCE [LARGE SCALE GENOMIC DNA]</scope>
    <source>
        <strain evidence="2 5">Bir 185</strain>
        <strain evidence="4">N09902308</strain>
    </source>
</reference>
<protein>
    <submittedName>
        <fullName evidence="2">Uncharacterized protein</fullName>
    </submittedName>
</protein>
<dbReference type="Proteomes" id="UP000039021">
    <property type="component" value="Unassembled WGS sequence"/>
</dbReference>
<evidence type="ECO:0000313" key="2">
    <source>
        <dbReference type="EMBL" id="CKR99413.1"/>
    </source>
</evidence>
<dbReference type="EMBL" id="CSBK01000595">
    <property type="protein sequence ID" value="COX61440.1"/>
    <property type="molecule type" value="Genomic_DNA"/>
</dbReference>
<gene>
    <name evidence="3" type="ORF">ERS007739_01517</name>
    <name evidence="2" type="ORF">ERS027659_02491</name>
</gene>
<feature type="region of interest" description="Disordered" evidence="1">
    <location>
        <begin position="1"/>
        <end position="22"/>
    </location>
</feature>
<accession>A0A655A7C7</accession>
<organism evidence="2 5">
    <name type="scientific">Mycobacterium tuberculosis</name>
    <dbReference type="NCBI Taxonomy" id="1773"/>
    <lineage>
        <taxon>Bacteria</taxon>
        <taxon>Bacillati</taxon>
        <taxon>Actinomycetota</taxon>
        <taxon>Actinomycetes</taxon>
        <taxon>Mycobacteriales</taxon>
        <taxon>Mycobacteriaceae</taxon>
        <taxon>Mycobacterium</taxon>
        <taxon>Mycobacterium tuberculosis complex</taxon>
    </lineage>
</organism>
<evidence type="ECO:0000313" key="3">
    <source>
        <dbReference type="EMBL" id="COX61440.1"/>
    </source>
</evidence>
<dbReference type="Proteomes" id="UP000050164">
    <property type="component" value="Unassembled WGS sequence"/>
</dbReference>
<feature type="compositionally biased region" description="Polar residues" evidence="1">
    <location>
        <begin position="55"/>
        <end position="78"/>
    </location>
</feature>
<evidence type="ECO:0000313" key="4">
    <source>
        <dbReference type="Proteomes" id="UP000039021"/>
    </source>
</evidence>
<sequence>MRSPPINAAERPTSLVCGGRSRAARSDSGWSVAVRTISGQAASACQVPPVLGYQRRNTGARPSSTIRCNPPSSRSGTAWPSGAPFWSAKMDAKTPPLSTSAATSSSSSRYIGEPEEVHTRPCDRRVWTRCSVPVTG</sequence>
<evidence type="ECO:0000256" key="1">
    <source>
        <dbReference type="SAM" id="MobiDB-lite"/>
    </source>
</evidence>
<feature type="region of interest" description="Disordered" evidence="1">
    <location>
        <begin position="55"/>
        <end position="118"/>
    </location>
</feature>
<evidence type="ECO:0000313" key="5">
    <source>
        <dbReference type="Proteomes" id="UP000050164"/>
    </source>
</evidence>
<feature type="compositionally biased region" description="Low complexity" evidence="1">
    <location>
        <begin position="98"/>
        <end position="108"/>
    </location>
</feature>
<proteinExistence type="predicted"/>
<reference evidence="3" key="1">
    <citation type="submission" date="2015-03" db="EMBL/GenBank/DDBJ databases">
        <authorList>
            <consortium name="Pathogen Informatics"/>
            <person name="Murphy D."/>
        </authorList>
    </citation>
    <scope>NUCLEOTIDE SEQUENCE</scope>
    <source>
        <strain evidence="3">N09902308</strain>
    </source>
</reference>
<name>A0A655A7C7_MYCTX</name>